<dbReference type="Proteomes" id="UP001176961">
    <property type="component" value="Unassembled WGS sequence"/>
</dbReference>
<feature type="compositionally biased region" description="Basic and acidic residues" evidence="1">
    <location>
        <begin position="142"/>
        <end position="165"/>
    </location>
</feature>
<accession>A0AA36MAN0</accession>
<dbReference type="EMBL" id="CATQJL010000316">
    <property type="protein sequence ID" value="CAJ0604971.1"/>
    <property type="molecule type" value="Genomic_DNA"/>
</dbReference>
<evidence type="ECO:0000313" key="3">
    <source>
        <dbReference type="Proteomes" id="UP001176961"/>
    </source>
</evidence>
<dbReference type="AlphaFoldDB" id="A0AA36MAN0"/>
<protein>
    <submittedName>
        <fullName evidence="2">Uncharacterized protein</fullName>
    </submittedName>
</protein>
<name>A0AA36MAN0_CYLNA</name>
<feature type="region of interest" description="Disordered" evidence="1">
    <location>
        <begin position="131"/>
        <end position="169"/>
    </location>
</feature>
<sequence length="283" mass="32739">MNFRILLHAYCILYLTKTSCKIHHDLKERNNSNALQYTTLATRDLLSHYGNGNLSSNYRDFRSRKTRSSAKENSTQIPAQKRSIDDDRSQGQQNRVRINGETIEPGKGSVNYHFTCNSGVCNINIKMDIIPPGQEGEGGEDDNPRSTESEKEQAYRNTKTDKKVINSDNGPTEELVARKIDDNTIELVRSSLIKDDTEKQQEISGFKPHRSRPKQRRGKWTSIRGRKTVSQHSTYHHARLSWIKRDDRPKKIRTHFKRVKNNKRRHKALPLRTILAKSKGIYK</sequence>
<comment type="caution">
    <text evidence="2">The sequence shown here is derived from an EMBL/GenBank/DDBJ whole genome shotgun (WGS) entry which is preliminary data.</text>
</comment>
<feature type="region of interest" description="Disordered" evidence="1">
    <location>
        <begin position="56"/>
        <end position="109"/>
    </location>
</feature>
<evidence type="ECO:0000313" key="2">
    <source>
        <dbReference type="EMBL" id="CAJ0604971.1"/>
    </source>
</evidence>
<evidence type="ECO:0000256" key="1">
    <source>
        <dbReference type="SAM" id="MobiDB-lite"/>
    </source>
</evidence>
<proteinExistence type="predicted"/>
<gene>
    <name evidence="2" type="ORF">CYNAS_LOCUS16954</name>
</gene>
<keyword evidence="3" id="KW-1185">Reference proteome</keyword>
<organism evidence="2 3">
    <name type="scientific">Cylicocyclus nassatus</name>
    <name type="common">Nematode worm</name>
    <dbReference type="NCBI Taxonomy" id="53992"/>
    <lineage>
        <taxon>Eukaryota</taxon>
        <taxon>Metazoa</taxon>
        <taxon>Ecdysozoa</taxon>
        <taxon>Nematoda</taxon>
        <taxon>Chromadorea</taxon>
        <taxon>Rhabditida</taxon>
        <taxon>Rhabditina</taxon>
        <taxon>Rhabditomorpha</taxon>
        <taxon>Strongyloidea</taxon>
        <taxon>Strongylidae</taxon>
        <taxon>Cylicocyclus</taxon>
    </lineage>
</organism>
<reference evidence="2" key="1">
    <citation type="submission" date="2023-07" db="EMBL/GenBank/DDBJ databases">
        <authorList>
            <consortium name="CYATHOMIX"/>
        </authorList>
    </citation>
    <scope>NUCLEOTIDE SEQUENCE</scope>
    <source>
        <strain evidence="2">N/A</strain>
    </source>
</reference>